<dbReference type="STRING" id="313367.JSE7799_00453"/>
<keyword evidence="3" id="KW-1185">Reference proteome</keyword>
<gene>
    <name evidence="2" type="ORF">JSE7799_00453</name>
</gene>
<evidence type="ECO:0000256" key="1">
    <source>
        <dbReference type="SAM" id="MobiDB-lite"/>
    </source>
</evidence>
<dbReference type="Proteomes" id="UP000049455">
    <property type="component" value="Unassembled WGS sequence"/>
</dbReference>
<reference evidence="2 3" key="1">
    <citation type="submission" date="2015-09" db="EMBL/GenBank/DDBJ databases">
        <authorList>
            <person name="Jackson K.R."/>
            <person name="Lunt B.L."/>
            <person name="Fisher J.N.B."/>
            <person name="Gardner A.V."/>
            <person name="Bailey M.E."/>
            <person name="Deus L.M."/>
            <person name="Earl A.S."/>
            <person name="Gibby P.D."/>
            <person name="Hartmann K.A."/>
            <person name="Liu J.E."/>
            <person name="Manci A.M."/>
            <person name="Nielsen D.A."/>
            <person name="Solomon M.B."/>
            <person name="Breakwell D.P."/>
            <person name="Burnett S.H."/>
            <person name="Grose J.H."/>
        </authorList>
    </citation>
    <scope>NUCLEOTIDE SEQUENCE [LARGE SCALE GENOMIC DNA]</scope>
    <source>
        <strain evidence="2 3">CECT 7799</strain>
    </source>
</reference>
<sequence length="253" mass="27807">MPGNLPDQPADVGRALGPIGAAGRAQQCPDEPAFAVEDDDRLEAELVVERIEQAQLLVAMHRVKGIIDIEHDSAWRARKRVAVEPDHLAAHADKGAGVGQVFHARDRRLRTQGRPCFRATLQCDPEAGIVPQGGRVVAVFIPRRDHHDPETDDVAQAMLNFRRITRIVQAICEPLRQTLLRSISRSRVSPASELMSAPSNPSRIGLPLRGDRRGVEHVDWVMAEVVLLKSESLASITKKYRVSDGYATSAAFS</sequence>
<dbReference type="EMBL" id="CYPR01000022">
    <property type="protein sequence ID" value="CUH18888.1"/>
    <property type="molecule type" value="Genomic_DNA"/>
</dbReference>
<feature type="region of interest" description="Disordered" evidence="1">
    <location>
        <begin position="1"/>
        <end position="29"/>
    </location>
</feature>
<evidence type="ECO:0000313" key="2">
    <source>
        <dbReference type="EMBL" id="CUH18888.1"/>
    </source>
</evidence>
<proteinExistence type="predicted"/>
<name>A0A0M7B6S6_9RHOB</name>
<accession>A0A0M7B6S6</accession>
<dbReference type="AlphaFoldDB" id="A0A0M7B6S6"/>
<organism evidence="2 3">
    <name type="scientific">Jannaschia seosinensis</name>
    <dbReference type="NCBI Taxonomy" id="313367"/>
    <lineage>
        <taxon>Bacteria</taxon>
        <taxon>Pseudomonadati</taxon>
        <taxon>Pseudomonadota</taxon>
        <taxon>Alphaproteobacteria</taxon>
        <taxon>Rhodobacterales</taxon>
        <taxon>Roseobacteraceae</taxon>
        <taxon>Jannaschia</taxon>
    </lineage>
</organism>
<evidence type="ECO:0000313" key="3">
    <source>
        <dbReference type="Proteomes" id="UP000049455"/>
    </source>
</evidence>
<protein>
    <submittedName>
        <fullName evidence="2">Uncharacterized protein</fullName>
    </submittedName>
</protein>